<comment type="caution">
    <text evidence="1">The sequence shown here is derived from an EMBL/GenBank/DDBJ whole genome shotgun (WGS) entry which is preliminary data.</text>
</comment>
<dbReference type="InterPro" id="IPR012448">
    <property type="entry name" value="DUF1652"/>
</dbReference>
<evidence type="ECO:0008006" key="3">
    <source>
        <dbReference type="Google" id="ProtNLM"/>
    </source>
</evidence>
<reference evidence="1 2" key="1">
    <citation type="submission" date="2016-10" db="EMBL/GenBank/DDBJ databases">
        <authorList>
            <person name="Varghese N."/>
            <person name="Submissions S."/>
        </authorList>
    </citation>
    <scope>NUCLEOTIDE SEQUENCE [LARGE SCALE GENOMIC DNA]</scope>
    <source>
        <strain evidence="1 2">BS0292</strain>
    </source>
</reference>
<proteinExistence type="predicted"/>
<protein>
    <recommendedName>
        <fullName evidence="3">DUF1652 domain-containing protein</fullName>
    </recommendedName>
</protein>
<organism evidence="1 2">
    <name type="scientific">Pseudomonas syringae</name>
    <dbReference type="NCBI Taxonomy" id="317"/>
    <lineage>
        <taxon>Bacteria</taxon>
        <taxon>Pseudomonadati</taxon>
        <taxon>Pseudomonadota</taxon>
        <taxon>Gammaproteobacteria</taxon>
        <taxon>Pseudomonadales</taxon>
        <taxon>Pseudomonadaceae</taxon>
        <taxon>Pseudomonas</taxon>
    </lineage>
</organism>
<dbReference type="AlphaFoldDB" id="A0AB38C201"/>
<name>A0AB38C201_PSESX</name>
<gene>
    <name evidence="1" type="ORF">SAMN05444065_14116</name>
</gene>
<dbReference type="EMBL" id="FOVV01000041">
    <property type="protein sequence ID" value="SFO58996.1"/>
    <property type="molecule type" value="Genomic_DNA"/>
</dbReference>
<sequence length="85" mass="9271">MTSSLDIRPIIEAAFLPIKCICEVAPGGSMTIRISGPATEAEEFTVTGIDMKALVTIRDIVGLVLEVKAEMRLRRSASYLHPGRR</sequence>
<accession>A0AB38C201</accession>
<dbReference type="Proteomes" id="UP000183083">
    <property type="component" value="Unassembled WGS sequence"/>
</dbReference>
<dbReference type="RefSeq" id="WP_074910563.1">
    <property type="nucleotide sequence ID" value="NZ_FOVV01000041.1"/>
</dbReference>
<evidence type="ECO:0000313" key="2">
    <source>
        <dbReference type="Proteomes" id="UP000183083"/>
    </source>
</evidence>
<evidence type="ECO:0000313" key="1">
    <source>
        <dbReference type="EMBL" id="SFO58996.1"/>
    </source>
</evidence>
<dbReference type="Pfam" id="PF07865">
    <property type="entry name" value="DUF1652"/>
    <property type="match status" value="1"/>
</dbReference>